<feature type="compositionally biased region" description="Low complexity" evidence="1">
    <location>
        <begin position="80"/>
        <end position="93"/>
    </location>
</feature>
<keyword evidence="2" id="KW-0732">Signal</keyword>
<feature type="region of interest" description="Disordered" evidence="1">
    <location>
        <begin position="28"/>
        <end position="117"/>
    </location>
</feature>
<reference evidence="3" key="2">
    <citation type="submission" date="2021-04" db="EMBL/GenBank/DDBJ databases">
        <authorList>
            <person name="Gilroy R."/>
        </authorList>
    </citation>
    <scope>NUCLEOTIDE SEQUENCE</scope>
    <source>
        <strain evidence="3">CHK32-1732</strain>
    </source>
</reference>
<protein>
    <recommendedName>
        <fullName evidence="5">Secreted protein</fullName>
    </recommendedName>
</protein>
<evidence type="ECO:0000313" key="4">
    <source>
        <dbReference type="Proteomes" id="UP000824190"/>
    </source>
</evidence>
<evidence type="ECO:0000256" key="1">
    <source>
        <dbReference type="SAM" id="MobiDB-lite"/>
    </source>
</evidence>
<proteinExistence type="predicted"/>
<evidence type="ECO:0000256" key="2">
    <source>
        <dbReference type="SAM" id="SignalP"/>
    </source>
</evidence>
<gene>
    <name evidence="3" type="ORF">H9870_12870</name>
</gene>
<feature type="chain" id="PRO_5038866950" description="Secreted protein" evidence="2">
    <location>
        <begin position="27"/>
        <end position="179"/>
    </location>
</feature>
<evidence type="ECO:0000313" key="3">
    <source>
        <dbReference type="EMBL" id="HIW92537.1"/>
    </source>
</evidence>
<feature type="compositionally biased region" description="Low complexity" evidence="1">
    <location>
        <begin position="37"/>
        <end position="66"/>
    </location>
</feature>
<accession>A0A9D1RRM7</accession>
<sequence length="179" mass="18908">MSYPTRIRKPVGVVAAGLLITQIALAGCSDGEDDTTDTTTQSTVTTSVESTESTTAPESSESSAAPDPEEAPEDSQIQDPVPEAEQPEGQVPEAPAPEPPAEQAPAEATGPQLGDSCIGADIGRTAVDANGQAIMCDNYSWQLDQGQEPSHPWVDGQREWAECIEVKTQEECRQELNGQ</sequence>
<feature type="compositionally biased region" description="Low complexity" evidence="1">
    <location>
        <begin position="103"/>
        <end position="112"/>
    </location>
</feature>
<evidence type="ECO:0008006" key="5">
    <source>
        <dbReference type="Google" id="ProtNLM"/>
    </source>
</evidence>
<dbReference type="Proteomes" id="UP000824190">
    <property type="component" value="Unassembled WGS sequence"/>
</dbReference>
<feature type="signal peptide" evidence="2">
    <location>
        <begin position="1"/>
        <end position="26"/>
    </location>
</feature>
<organism evidence="3 4">
    <name type="scientific">Candidatus Corynebacterium avicola</name>
    <dbReference type="NCBI Taxonomy" id="2838527"/>
    <lineage>
        <taxon>Bacteria</taxon>
        <taxon>Bacillati</taxon>
        <taxon>Actinomycetota</taxon>
        <taxon>Actinomycetes</taxon>
        <taxon>Mycobacteriales</taxon>
        <taxon>Corynebacteriaceae</taxon>
        <taxon>Corynebacterium</taxon>
    </lineage>
</organism>
<dbReference type="AlphaFoldDB" id="A0A9D1RRM7"/>
<dbReference type="EMBL" id="DXGC01000109">
    <property type="protein sequence ID" value="HIW92537.1"/>
    <property type="molecule type" value="Genomic_DNA"/>
</dbReference>
<comment type="caution">
    <text evidence="3">The sequence shown here is derived from an EMBL/GenBank/DDBJ whole genome shotgun (WGS) entry which is preliminary data.</text>
</comment>
<reference evidence="3" key="1">
    <citation type="journal article" date="2021" name="PeerJ">
        <title>Extensive microbial diversity within the chicken gut microbiome revealed by metagenomics and culture.</title>
        <authorList>
            <person name="Gilroy R."/>
            <person name="Ravi A."/>
            <person name="Getino M."/>
            <person name="Pursley I."/>
            <person name="Horton D.L."/>
            <person name="Alikhan N.F."/>
            <person name="Baker D."/>
            <person name="Gharbi K."/>
            <person name="Hall N."/>
            <person name="Watson M."/>
            <person name="Adriaenssens E.M."/>
            <person name="Foster-Nyarko E."/>
            <person name="Jarju S."/>
            <person name="Secka A."/>
            <person name="Antonio M."/>
            <person name="Oren A."/>
            <person name="Chaudhuri R.R."/>
            <person name="La Ragione R."/>
            <person name="Hildebrand F."/>
            <person name="Pallen M.J."/>
        </authorList>
    </citation>
    <scope>NUCLEOTIDE SEQUENCE</scope>
    <source>
        <strain evidence="3">CHK32-1732</strain>
    </source>
</reference>
<dbReference type="PROSITE" id="PS51257">
    <property type="entry name" value="PROKAR_LIPOPROTEIN"/>
    <property type="match status" value="1"/>
</dbReference>
<name>A0A9D1RRM7_9CORY</name>